<name>A0A916VI82_9BACL</name>
<feature type="domain" description="Replicative helicase loading/DNA remodeling protein DnaB N-terminal winged helix" evidence="2">
    <location>
        <begin position="26"/>
        <end position="189"/>
    </location>
</feature>
<proteinExistence type="predicted"/>
<evidence type="ECO:0000259" key="2">
    <source>
        <dbReference type="Pfam" id="PF25888"/>
    </source>
</evidence>
<protein>
    <recommendedName>
        <fullName evidence="2">Replicative helicase loading/DNA remodeling protein DnaB N-terminal winged helix domain-containing protein</fullName>
    </recommendedName>
</protein>
<sequence>MRISNMLHFTENHPFYTGRFFALGSLHYTMLHSVYQPMIGSKAISLYHVLYELLPAHQVGYSPIEQQRKLFLSLQLEPGLEGRRKLIEATSRLEAVGLLQTARYYQQQEDDYVYYYHLQPPLLPQDFFASHHLLFLLRDTIGEAALLRLKERLLAPHPPWIHLEEMEELTVPFYELFRLSVEHQESEAIASAWDEVAVSRVRALEAREPTDELRFTHAEILNRFPRASRNRPYVEKLDKRRDQLAFINYTAVKYRLELPELCRLLDEEGIFDASGELNEDLFTYHASLGYLQGNKRREEREANIQKALDLQTASKPDKPDEVPAEAEVEPMYQLDVPERFAGKCDKAQYNQMLRNEPYTRMLERFFQGKPSTHVVRLFERIHYSYKMPDEVINVMMHYIHTNRLSWSKAFVESIFTDLLAREVRDFEGAVEYIRERLEIAEKSQAKASAAKKRSSGNTRSRKPVPAIVTEDVPDDPVTDEEYERILQKVRRIESQLK</sequence>
<evidence type="ECO:0000256" key="1">
    <source>
        <dbReference type="SAM" id="MobiDB-lite"/>
    </source>
</evidence>
<accession>A0A916VI82</accession>
<comment type="caution">
    <text evidence="3">The sequence shown here is derived from an EMBL/GenBank/DDBJ whole genome shotgun (WGS) entry which is preliminary data.</text>
</comment>
<dbReference type="RefSeq" id="WP_200967236.1">
    <property type="nucleotide sequence ID" value="NZ_BMAQ01000033.1"/>
</dbReference>
<organism evidence="3 4">
    <name type="scientific">Insulibacter thermoxylanivorax</name>
    <dbReference type="NCBI Taxonomy" id="2749268"/>
    <lineage>
        <taxon>Bacteria</taxon>
        <taxon>Bacillati</taxon>
        <taxon>Bacillota</taxon>
        <taxon>Bacilli</taxon>
        <taxon>Bacillales</taxon>
        <taxon>Paenibacillaceae</taxon>
        <taxon>Insulibacter</taxon>
    </lineage>
</organism>
<dbReference type="Pfam" id="PF25888">
    <property type="entry name" value="WHD_DnaB"/>
    <property type="match status" value="1"/>
</dbReference>
<gene>
    <name evidence="3" type="ORF">PRECH8_23160</name>
</gene>
<dbReference type="Proteomes" id="UP000654993">
    <property type="component" value="Unassembled WGS sequence"/>
</dbReference>
<reference evidence="3" key="2">
    <citation type="journal article" date="2021" name="Data Brief">
        <title>Draft genome sequence data of the facultative, thermophilic, xylanolytic bacterium Paenibacillus sp. strain DA-C8.</title>
        <authorList>
            <person name="Chhe C."/>
            <person name="Uke A."/>
            <person name="Baramee S."/>
            <person name="Ungkulpasvich U."/>
            <person name="Tachaapaikoon C."/>
            <person name="Pason P."/>
            <person name="Waeonukul R."/>
            <person name="Ratanakhanokchai K."/>
            <person name="Kosugi A."/>
        </authorList>
    </citation>
    <scope>NUCLEOTIDE SEQUENCE</scope>
    <source>
        <strain evidence="3">DA-C8</strain>
    </source>
</reference>
<reference evidence="3" key="1">
    <citation type="submission" date="2020-08" db="EMBL/GenBank/DDBJ databases">
        <authorList>
            <person name="Uke A."/>
            <person name="Chhe C."/>
            <person name="Baramee S."/>
            <person name="Kosugi A."/>
        </authorList>
    </citation>
    <scope>NUCLEOTIDE SEQUENCE</scope>
    <source>
        <strain evidence="3">DA-C8</strain>
    </source>
</reference>
<dbReference type="AlphaFoldDB" id="A0A916VI82"/>
<feature type="region of interest" description="Disordered" evidence="1">
    <location>
        <begin position="444"/>
        <end position="475"/>
    </location>
</feature>
<keyword evidence="4" id="KW-1185">Reference proteome</keyword>
<dbReference type="EMBL" id="BMAQ01000033">
    <property type="protein sequence ID" value="GFR39020.1"/>
    <property type="molecule type" value="Genomic_DNA"/>
</dbReference>
<feature type="compositionally biased region" description="Basic residues" evidence="1">
    <location>
        <begin position="449"/>
        <end position="462"/>
    </location>
</feature>
<evidence type="ECO:0000313" key="4">
    <source>
        <dbReference type="Proteomes" id="UP000654993"/>
    </source>
</evidence>
<evidence type="ECO:0000313" key="3">
    <source>
        <dbReference type="EMBL" id="GFR39020.1"/>
    </source>
</evidence>
<dbReference type="InterPro" id="IPR058660">
    <property type="entry name" value="WHD_DnaB"/>
</dbReference>